<sequence length="30" mass="3701">MSSSTFHQFFLATFTRSNFEKRIRWEFGKN</sequence>
<proteinExistence type="predicted"/>
<reference evidence="1" key="1">
    <citation type="submission" date="2014-09" db="EMBL/GenBank/DDBJ databases">
        <authorList>
            <person name="Magalhaes I.L.F."/>
            <person name="Oliveira U."/>
            <person name="Santos F.R."/>
            <person name="Vidigal T.H.D.A."/>
            <person name="Brescovit A.D."/>
            <person name="Santos A.J."/>
        </authorList>
    </citation>
    <scope>NUCLEOTIDE SEQUENCE</scope>
    <source>
        <tissue evidence="1">Shoot tissue taken approximately 20 cm above the soil surface</tissue>
    </source>
</reference>
<name>A0A0A8ZM35_ARUDO</name>
<evidence type="ECO:0000313" key="1">
    <source>
        <dbReference type="EMBL" id="JAD40464.1"/>
    </source>
</evidence>
<accession>A0A0A8ZM35</accession>
<dbReference type="EMBL" id="GBRH01257431">
    <property type="protein sequence ID" value="JAD40464.1"/>
    <property type="molecule type" value="Transcribed_RNA"/>
</dbReference>
<dbReference type="AlphaFoldDB" id="A0A0A8ZM35"/>
<reference evidence="1" key="2">
    <citation type="journal article" date="2015" name="Data Brief">
        <title>Shoot transcriptome of the giant reed, Arundo donax.</title>
        <authorList>
            <person name="Barrero R.A."/>
            <person name="Guerrero F.D."/>
            <person name="Moolhuijzen P."/>
            <person name="Goolsby J.A."/>
            <person name="Tidwell J."/>
            <person name="Bellgard S.E."/>
            <person name="Bellgard M.I."/>
        </authorList>
    </citation>
    <scope>NUCLEOTIDE SEQUENCE</scope>
    <source>
        <tissue evidence="1">Shoot tissue taken approximately 20 cm above the soil surface</tissue>
    </source>
</reference>
<organism evidence="1">
    <name type="scientific">Arundo donax</name>
    <name type="common">Giant reed</name>
    <name type="synonym">Donax arundinaceus</name>
    <dbReference type="NCBI Taxonomy" id="35708"/>
    <lineage>
        <taxon>Eukaryota</taxon>
        <taxon>Viridiplantae</taxon>
        <taxon>Streptophyta</taxon>
        <taxon>Embryophyta</taxon>
        <taxon>Tracheophyta</taxon>
        <taxon>Spermatophyta</taxon>
        <taxon>Magnoliopsida</taxon>
        <taxon>Liliopsida</taxon>
        <taxon>Poales</taxon>
        <taxon>Poaceae</taxon>
        <taxon>PACMAD clade</taxon>
        <taxon>Arundinoideae</taxon>
        <taxon>Arundineae</taxon>
        <taxon>Arundo</taxon>
    </lineage>
</organism>
<protein>
    <submittedName>
        <fullName evidence="1">Uncharacterized protein</fullName>
    </submittedName>
</protein>